<protein>
    <submittedName>
        <fullName evidence="3">Uncharacterized protein</fullName>
    </submittedName>
</protein>
<evidence type="ECO:0000313" key="3">
    <source>
        <dbReference type="EMBL" id="MEF3077937.1"/>
    </source>
</evidence>
<evidence type="ECO:0000256" key="1">
    <source>
        <dbReference type="SAM" id="MobiDB-lite"/>
    </source>
</evidence>
<dbReference type="EMBL" id="JAZHOU010000001">
    <property type="protein sequence ID" value="MEF3077937.1"/>
    <property type="molecule type" value="Genomic_DNA"/>
</dbReference>
<feature type="chain" id="PRO_5047220834" evidence="2">
    <location>
        <begin position="19"/>
        <end position="162"/>
    </location>
</feature>
<feature type="compositionally biased region" description="Basic and acidic residues" evidence="1">
    <location>
        <begin position="115"/>
        <end position="127"/>
    </location>
</feature>
<name>A0ABU7W1U2_9FLAO</name>
<dbReference type="RefSeq" id="WP_331808746.1">
    <property type="nucleotide sequence ID" value="NZ_JAZHOU010000001.1"/>
</dbReference>
<organism evidence="3 4">
    <name type="scientific">Winogradskyella poriferorum</name>
    <dbReference type="NCBI Taxonomy" id="307627"/>
    <lineage>
        <taxon>Bacteria</taxon>
        <taxon>Pseudomonadati</taxon>
        <taxon>Bacteroidota</taxon>
        <taxon>Flavobacteriia</taxon>
        <taxon>Flavobacteriales</taxon>
        <taxon>Flavobacteriaceae</taxon>
        <taxon>Winogradskyella</taxon>
    </lineage>
</organism>
<feature type="compositionally biased region" description="Basic residues" evidence="1">
    <location>
        <begin position="103"/>
        <end position="114"/>
    </location>
</feature>
<feature type="compositionally biased region" description="Basic and acidic residues" evidence="1">
    <location>
        <begin position="76"/>
        <end position="102"/>
    </location>
</feature>
<keyword evidence="2" id="KW-0732">Signal</keyword>
<gene>
    <name evidence="3" type="ORF">V1468_02875</name>
</gene>
<keyword evidence="4" id="KW-1185">Reference proteome</keyword>
<feature type="region of interest" description="Disordered" evidence="1">
    <location>
        <begin position="76"/>
        <end position="136"/>
    </location>
</feature>
<reference evidence="3 4" key="1">
    <citation type="submission" date="2024-02" db="EMBL/GenBank/DDBJ databases">
        <title>Winogradskyella poriferorum JCM 12885.</title>
        <authorList>
            <person name="Zhang D.-F."/>
            <person name="Fu Z.-Y."/>
        </authorList>
    </citation>
    <scope>NUCLEOTIDE SEQUENCE [LARGE SCALE GENOMIC DNA]</scope>
    <source>
        <strain evidence="3 4">JCM 12885</strain>
    </source>
</reference>
<sequence>MKYYIILLLLAFCLTGFAQEVKQGEKTYEVKKEKIFLNGEDVTETLSAEEKEVIFKEAAIISEKLKQAENAQKAAEKLEKEKKKAEKAQKKAEKAQKKAEKALKKKEKLQKNYKKAQDNLKKAQKKYEKLKKKGKLSPVDEGKWLDKIEKLTEKVDKAKRKL</sequence>
<comment type="caution">
    <text evidence="3">The sequence shown here is derived from an EMBL/GenBank/DDBJ whole genome shotgun (WGS) entry which is preliminary data.</text>
</comment>
<evidence type="ECO:0000313" key="4">
    <source>
        <dbReference type="Proteomes" id="UP001356704"/>
    </source>
</evidence>
<proteinExistence type="predicted"/>
<feature type="signal peptide" evidence="2">
    <location>
        <begin position="1"/>
        <end position="18"/>
    </location>
</feature>
<accession>A0ABU7W1U2</accession>
<dbReference type="Proteomes" id="UP001356704">
    <property type="component" value="Unassembled WGS sequence"/>
</dbReference>
<evidence type="ECO:0000256" key="2">
    <source>
        <dbReference type="SAM" id="SignalP"/>
    </source>
</evidence>